<feature type="domain" description="HTH marR-type" evidence="4">
    <location>
        <begin position="49"/>
        <end position="184"/>
    </location>
</feature>
<gene>
    <name evidence="5" type="ORF">GCM10022222_06580</name>
</gene>
<evidence type="ECO:0000256" key="3">
    <source>
        <dbReference type="ARBA" id="ARBA00023163"/>
    </source>
</evidence>
<proteinExistence type="predicted"/>
<evidence type="ECO:0000256" key="2">
    <source>
        <dbReference type="ARBA" id="ARBA00023125"/>
    </source>
</evidence>
<dbReference type="InterPro" id="IPR036388">
    <property type="entry name" value="WH-like_DNA-bd_sf"/>
</dbReference>
<name>A0ABP6V509_9PSEU</name>
<dbReference type="SUPFAM" id="SSF46785">
    <property type="entry name" value="Winged helix' DNA-binding domain"/>
    <property type="match status" value="1"/>
</dbReference>
<dbReference type="InterPro" id="IPR039422">
    <property type="entry name" value="MarR/SlyA-like"/>
</dbReference>
<organism evidence="5 6">
    <name type="scientific">Amycolatopsis ultiminotia</name>
    <dbReference type="NCBI Taxonomy" id="543629"/>
    <lineage>
        <taxon>Bacteria</taxon>
        <taxon>Bacillati</taxon>
        <taxon>Actinomycetota</taxon>
        <taxon>Actinomycetes</taxon>
        <taxon>Pseudonocardiales</taxon>
        <taxon>Pseudonocardiaceae</taxon>
        <taxon>Amycolatopsis</taxon>
    </lineage>
</organism>
<dbReference type="PANTHER" id="PTHR33164:SF104">
    <property type="entry name" value="TRANSCRIPTIONAL REGULATORY PROTEIN"/>
    <property type="match status" value="1"/>
</dbReference>
<dbReference type="Gene3D" id="1.10.10.10">
    <property type="entry name" value="Winged helix-like DNA-binding domain superfamily/Winged helix DNA-binding domain"/>
    <property type="match status" value="1"/>
</dbReference>
<dbReference type="PANTHER" id="PTHR33164">
    <property type="entry name" value="TRANSCRIPTIONAL REGULATOR, MARR FAMILY"/>
    <property type="match status" value="1"/>
</dbReference>
<evidence type="ECO:0000256" key="1">
    <source>
        <dbReference type="ARBA" id="ARBA00023015"/>
    </source>
</evidence>
<comment type="caution">
    <text evidence="5">The sequence shown here is derived from an EMBL/GenBank/DDBJ whole genome shotgun (WGS) entry which is preliminary data.</text>
</comment>
<dbReference type="InterPro" id="IPR000835">
    <property type="entry name" value="HTH_MarR-typ"/>
</dbReference>
<reference evidence="6" key="1">
    <citation type="journal article" date="2019" name="Int. J. Syst. Evol. Microbiol.">
        <title>The Global Catalogue of Microorganisms (GCM) 10K type strain sequencing project: providing services to taxonomists for standard genome sequencing and annotation.</title>
        <authorList>
            <consortium name="The Broad Institute Genomics Platform"/>
            <consortium name="The Broad Institute Genome Sequencing Center for Infectious Disease"/>
            <person name="Wu L."/>
            <person name="Ma J."/>
        </authorList>
    </citation>
    <scope>NUCLEOTIDE SEQUENCE [LARGE SCALE GENOMIC DNA]</scope>
    <source>
        <strain evidence="6">JCM 16898</strain>
    </source>
</reference>
<protein>
    <submittedName>
        <fullName evidence="5">MarR family transcriptional regulator</fullName>
    </submittedName>
</protein>
<dbReference type="Pfam" id="PF01047">
    <property type="entry name" value="MarR"/>
    <property type="match status" value="1"/>
</dbReference>
<dbReference type="InterPro" id="IPR036390">
    <property type="entry name" value="WH_DNA-bd_sf"/>
</dbReference>
<evidence type="ECO:0000259" key="4">
    <source>
        <dbReference type="PROSITE" id="PS50995"/>
    </source>
</evidence>
<evidence type="ECO:0000313" key="5">
    <source>
        <dbReference type="EMBL" id="GAA3526272.1"/>
    </source>
</evidence>
<keyword evidence="2" id="KW-0238">DNA-binding</keyword>
<evidence type="ECO:0000313" key="6">
    <source>
        <dbReference type="Proteomes" id="UP001500689"/>
    </source>
</evidence>
<keyword evidence="3" id="KW-0804">Transcription</keyword>
<dbReference type="Proteomes" id="UP001500689">
    <property type="component" value="Unassembled WGS sequence"/>
</dbReference>
<dbReference type="SMART" id="SM00347">
    <property type="entry name" value="HTH_MARR"/>
    <property type="match status" value="1"/>
</dbReference>
<dbReference type="EMBL" id="BAAAZN010000001">
    <property type="protein sequence ID" value="GAA3526272.1"/>
    <property type="molecule type" value="Genomic_DNA"/>
</dbReference>
<sequence>MDRGNAHEAFREACYRRAVTTSRGGTEPDFVDGIVSVIADSHAPDVVQAKALAYRLRRIAHRLELEIKRELAPHEIELWELEMLACLIRAEPDHRLSAGALVTQLQLTSGAVTNRVTQLERKGLVSRDFDPADRRSILVSLTAAGAERADHVLGVKTNAERALLASLSPASQRRLNRELRTLLISLEGSV</sequence>
<dbReference type="InterPro" id="IPR023187">
    <property type="entry name" value="Tscrpt_reg_MarR-type_CS"/>
</dbReference>
<accession>A0ABP6V509</accession>
<dbReference type="PROSITE" id="PS50995">
    <property type="entry name" value="HTH_MARR_2"/>
    <property type="match status" value="1"/>
</dbReference>
<keyword evidence="6" id="KW-1185">Reference proteome</keyword>
<dbReference type="PROSITE" id="PS01117">
    <property type="entry name" value="HTH_MARR_1"/>
    <property type="match status" value="1"/>
</dbReference>
<keyword evidence="1" id="KW-0805">Transcription regulation</keyword>